<keyword evidence="4" id="KW-0472">Membrane</keyword>
<dbReference type="EC" id="3.6.1.27" evidence="1"/>
<reference evidence="6 7" key="1">
    <citation type="submission" date="2017-06" db="EMBL/GenBank/DDBJ databases">
        <title>Complete genome sequence of Shewanella marisflavi EP1 associated with anaerobic 2,4-dinitrotoluene reduction and salt tolerance.</title>
        <authorList>
            <person name="Huang J."/>
        </authorList>
    </citation>
    <scope>NUCLEOTIDE SEQUENCE [LARGE SCALE GENOMIC DNA]</scope>
    <source>
        <strain evidence="6 7">EP1</strain>
    </source>
</reference>
<dbReference type="AlphaFoldDB" id="A0AAC9XM16"/>
<keyword evidence="4" id="KW-1133">Transmembrane helix</keyword>
<feature type="transmembrane region" description="Helical" evidence="4">
    <location>
        <begin position="76"/>
        <end position="97"/>
    </location>
</feature>
<dbReference type="InterPro" id="IPR000326">
    <property type="entry name" value="PAP2/HPO"/>
</dbReference>
<feature type="transmembrane region" description="Helical" evidence="4">
    <location>
        <begin position="217"/>
        <end position="235"/>
    </location>
</feature>
<keyword evidence="4" id="KW-0812">Transmembrane</keyword>
<evidence type="ECO:0000313" key="7">
    <source>
        <dbReference type="Proteomes" id="UP000198233"/>
    </source>
</evidence>
<evidence type="ECO:0000256" key="2">
    <source>
        <dbReference type="ARBA" id="ARBA00032707"/>
    </source>
</evidence>
<dbReference type="PANTHER" id="PTHR14969">
    <property type="entry name" value="SPHINGOSINE-1-PHOSPHATE PHOSPHOHYDROLASE"/>
    <property type="match status" value="1"/>
</dbReference>
<dbReference type="SUPFAM" id="SSF48317">
    <property type="entry name" value="Acid phosphatase/Vanadium-dependent haloperoxidase"/>
    <property type="match status" value="1"/>
</dbReference>
<dbReference type="Pfam" id="PF01569">
    <property type="entry name" value="PAP2"/>
    <property type="match status" value="1"/>
</dbReference>
<dbReference type="PANTHER" id="PTHR14969:SF54">
    <property type="entry name" value="PHOSPHATIDYLGLYCEROPHOSPHATASE B"/>
    <property type="match status" value="1"/>
</dbReference>
<dbReference type="GO" id="GO:0005886">
    <property type="term" value="C:plasma membrane"/>
    <property type="evidence" value="ECO:0007669"/>
    <property type="project" value="TreeGrafter"/>
</dbReference>
<feature type="transmembrane region" description="Helical" evidence="4">
    <location>
        <begin position="51"/>
        <end position="69"/>
    </location>
</feature>
<dbReference type="KEGG" id="smav:CFF01_01465"/>
<evidence type="ECO:0000259" key="5">
    <source>
        <dbReference type="SMART" id="SM00014"/>
    </source>
</evidence>
<feature type="domain" description="Phosphatidic acid phosphatase type 2/haloperoxidase" evidence="5">
    <location>
        <begin position="79"/>
        <end position="232"/>
    </location>
</feature>
<dbReference type="SMART" id="SM00014">
    <property type="entry name" value="acidPPc"/>
    <property type="match status" value="1"/>
</dbReference>
<proteinExistence type="predicted"/>
<evidence type="ECO:0000256" key="4">
    <source>
        <dbReference type="SAM" id="Phobius"/>
    </source>
</evidence>
<accession>A0AAC9XM16</accession>
<dbReference type="RefSeq" id="WP_088903616.1">
    <property type="nucleotide sequence ID" value="NZ_CP022272.1"/>
</dbReference>
<feature type="transmembrane region" description="Helical" evidence="4">
    <location>
        <begin position="191"/>
        <end position="211"/>
    </location>
</feature>
<name>A0AAC9XM16_9GAMM</name>
<sequence length="244" mass="27122">MPKTPLFKLLLLWGGLTLIPAAVYLSGLTMFPLLDLSSFRAQVAYGLTSSGTSPYGILTVLALLLLSFLRLRGRYFAPLILSVSLAMGLSLGLNHFLKPHFAEARPNVQFLAETLGLPIKQFYQAPRDIRREIMAHSLASLPSQEMQLSANIRHHWQQEVGFSFPSGHTLFAVTLTLVISYFLLLSQHVLLPSLLCLWAIAMGFSRMLLGMHWPQDILAATLLGGLIALTSLLTIERWRAIRQS</sequence>
<organism evidence="6 7">
    <name type="scientific">Shewanella marisflavi</name>
    <dbReference type="NCBI Taxonomy" id="260364"/>
    <lineage>
        <taxon>Bacteria</taxon>
        <taxon>Pseudomonadati</taxon>
        <taxon>Pseudomonadota</taxon>
        <taxon>Gammaproteobacteria</taxon>
        <taxon>Alteromonadales</taxon>
        <taxon>Shewanellaceae</taxon>
        <taxon>Shewanella</taxon>
    </lineage>
</organism>
<evidence type="ECO:0000256" key="1">
    <source>
        <dbReference type="ARBA" id="ARBA00012374"/>
    </source>
</evidence>
<dbReference type="EMBL" id="CP022272">
    <property type="protein sequence ID" value="ASJ95361.1"/>
    <property type="molecule type" value="Genomic_DNA"/>
</dbReference>
<comment type="catalytic activity">
    <reaction evidence="3">
        <text>di-trans,octa-cis-undecaprenyl diphosphate + H2O = di-trans,octa-cis-undecaprenyl phosphate + phosphate + H(+)</text>
        <dbReference type="Rhea" id="RHEA:28094"/>
        <dbReference type="ChEBI" id="CHEBI:15377"/>
        <dbReference type="ChEBI" id="CHEBI:15378"/>
        <dbReference type="ChEBI" id="CHEBI:43474"/>
        <dbReference type="ChEBI" id="CHEBI:58405"/>
        <dbReference type="ChEBI" id="CHEBI:60392"/>
        <dbReference type="EC" id="3.6.1.27"/>
    </reaction>
</comment>
<dbReference type="InterPro" id="IPR036938">
    <property type="entry name" value="PAP2/HPO_sf"/>
</dbReference>
<protein>
    <recommendedName>
        <fullName evidence="1">undecaprenyl-diphosphate phosphatase</fullName>
        <ecNumber evidence="1">3.6.1.27</ecNumber>
    </recommendedName>
    <alternativeName>
        <fullName evidence="2">Undecaprenyl pyrophosphate phosphatase</fullName>
    </alternativeName>
</protein>
<gene>
    <name evidence="6" type="ORF">CFF01_01465</name>
</gene>
<evidence type="ECO:0000313" key="6">
    <source>
        <dbReference type="EMBL" id="ASJ95361.1"/>
    </source>
</evidence>
<dbReference type="Proteomes" id="UP000198233">
    <property type="component" value="Chromosome"/>
</dbReference>
<feature type="transmembrane region" description="Helical" evidence="4">
    <location>
        <begin position="166"/>
        <end position="184"/>
    </location>
</feature>
<dbReference type="Gene3D" id="1.20.144.10">
    <property type="entry name" value="Phosphatidic acid phosphatase type 2/haloperoxidase"/>
    <property type="match status" value="1"/>
</dbReference>
<dbReference type="GO" id="GO:0050380">
    <property type="term" value="F:undecaprenyl-diphosphatase activity"/>
    <property type="evidence" value="ECO:0007669"/>
    <property type="project" value="UniProtKB-EC"/>
</dbReference>
<evidence type="ECO:0000256" key="3">
    <source>
        <dbReference type="ARBA" id="ARBA00047594"/>
    </source>
</evidence>